<protein>
    <recommendedName>
        <fullName evidence="3">Lipoprotein</fullName>
    </recommendedName>
</protein>
<keyword evidence="2" id="KW-1185">Reference proteome</keyword>
<reference evidence="1 2" key="1">
    <citation type="submission" date="2023-08" db="EMBL/GenBank/DDBJ databases">
        <title>Implementing the SeqCode for naming new Mesorhizobium species isolated from Vachellia karroo root nodules.</title>
        <authorList>
            <person name="Van Lill M."/>
        </authorList>
    </citation>
    <scope>NUCLEOTIDE SEQUENCE [LARGE SCALE GENOMIC DNA]</scope>
    <source>
        <strain evidence="1 2">MSK 1335</strain>
    </source>
</reference>
<evidence type="ECO:0000313" key="1">
    <source>
        <dbReference type="EMBL" id="MDX8524795.1"/>
    </source>
</evidence>
<sequence length="44" mass="4704">MACVTATLHVASACAGHADPSVTLNMHIFCQDSRKAPPQRLTRP</sequence>
<dbReference type="Proteomes" id="UP001276840">
    <property type="component" value="Unassembled WGS sequence"/>
</dbReference>
<organism evidence="1 2">
    <name type="scientific">Mesorhizobium montanum</name>
    <dbReference type="NCBI Taxonomy" id="3072323"/>
    <lineage>
        <taxon>Bacteria</taxon>
        <taxon>Pseudomonadati</taxon>
        <taxon>Pseudomonadota</taxon>
        <taxon>Alphaproteobacteria</taxon>
        <taxon>Hyphomicrobiales</taxon>
        <taxon>Phyllobacteriaceae</taxon>
        <taxon>Mesorhizobium</taxon>
    </lineage>
</organism>
<evidence type="ECO:0000313" key="2">
    <source>
        <dbReference type="Proteomes" id="UP001276840"/>
    </source>
</evidence>
<gene>
    <name evidence="1" type="ORF">RFM68_09760</name>
</gene>
<dbReference type="EMBL" id="JAVIJF010000006">
    <property type="protein sequence ID" value="MDX8524795.1"/>
    <property type="molecule type" value="Genomic_DNA"/>
</dbReference>
<comment type="caution">
    <text evidence="1">The sequence shown here is derived from an EMBL/GenBank/DDBJ whole genome shotgun (WGS) entry which is preliminary data.</text>
</comment>
<dbReference type="RefSeq" id="WP_320232533.1">
    <property type="nucleotide sequence ID" value="NZ_JAVIJF010000006.1"/>
</dbReference>
<proteinExistence type="predicted"/>
<accession>A0ABU4ZHJ3</accession>
<evidence type="ECO:0008006" key="3">
    <source>
        <dbReference type="Google" id="ProtNLM"/>
    </source>
</evidence>
<name>A0ABU4ZHJ3_9HYPH</name>